<evidence type="ECO:0000313" key="1">
    <source>
        <dbReference type="EMBL" id="MCJ2185076.1"/>
    </source>
</evidence>
<gene>
    <name evidence="1" type="ORF">MTR62_20650</name>
</gene>
<organism evidence="1 2">
    <name type="scientific">Novosphingobium organovorum</name>
    <dbReference type="NCBI Taxonomy" id="2930092"/>
    <lineage>
        <taxon>Bacteria</taxon>
        <taxon>Pseudomonadati</taxon>
        <taxon>Pseudomonadota</taxon>
        <taxon>Alphaproteobacteria</taxon>
        <taxon>Sphingomonadales</taxon>
        <taxon>Sphingomonadaceae</taxon>
        <taxon>Novosphingobium</taxon>
    </lineage>
</organism>
<proteinExistence type="predicted"/>
<dbReference type="RefSeq" id="WP_244024499.1">
    <property type="nucleotide sequence ID" value="NZ_JALHLF010000211.1"/>
</dbReference>
<accession>A0ABT0BJ45</accession>
<evidence type="ECO:0000313" key="2">
    <source>
        <dbReference type="Proteomes" id="UP001162881"/>
    </source>
</evidence>
<dbReference type="Proteomes" id="UP001162881">
    <property type="component" value="Unassembled WGS sequence"/>
</dbReference>
<keyword evidence="2" id="KW-1185">Reference proteome</keyword>
<dbReference type="EMBL" id="JALHLF010000211">
    <property type="protein sequence ID" value="MCJ2185076.1"/>
    <property type="molecule type" value="Genomic_DNA"/>
</dbReference>
<name>A0ABT0BJ45_9SPHN</name>
<protein>
    <submittedName>
        <fullName evidence="1">Uncharacterized protein</fullName>
    </submittedName>
</protein>
<sequence length="170" mass="16743">GGGAPGSAPGGGPADPAAAGGMPGAGGKVYSGKVVLSLTGERLYGDVLHAMRGKGGMDVTLTDSRLEGAISLARARPASGQAPTRETFETVGDVIDTLGPDAGEPLRVAIGAGSHWVVTRSSYLSDLTIAPGGALDAVPGKTLVMTVDGKTVPIAPGHYTGAIALEVATR</sequence>
<reference evidence="1" key="1">
    <citation type="submission" date="2022-03" db="EMBL/GenBank/DDBJ databases">
        <title>Identification of a novel bacterium isolated from mangrove sediments.</title>
        <authorList>
            <person name="Pan X."/>
        </authorList>
    </citation>
    <scope>NUCLEOTIDE SEQUENCE</scope>
    <source>
        <strain evidence="1">B1949</strain>
    </source>
</reference>
<comment type="caution">
    <text evidence="1">The sequence shown here is derived from an EMBL/GenBank/DDBJ whole genome shotgun (WGS) entry which is preliminary data.</text>
</comment>
<feature type="non-terminal residue" evidence="1">
    <location>
        <position position="1"/>
    </location>
</feature>